<dbReference type="Gene3D" id="3.60.10.10">
    <property type="entry name" value="Endonuclease/exonuclease/phosphatase"/>
    <property type="match status" value="1"/>
</dbReference>
<reference evidence="3" key="1">
    <citation type="submission" date="2012-12" db="EMBL/GenBank/DDBJ databases">
        <authorList>
            <person name="Hellsten U."/>
            <person name="Grimwood J."/>
            <person name="Chapman J.A."/>
            <person name="Shapiro H."/>
            <person name="Aerts A."/>
            <person name="Otillar R.P."/>
            <person name="Terry A.Y."/>
            <person name="Boore J.L."/>
            <person name="Simakov O."/>
            <person name="Marletaz F."/>
            <person name="Cho S.-J."/>
            <person name="Edsinger-Gonzales E."/>
            <person name="Havlak P."/>
            <person name="Kuo D.-H."/>
            <person name="Larsson T."/>
            <person name="Lv J."/>
            <person name="Arendt D."/>
            <person name="Savage R."/>
            <person name="Osoegawa K."/>
            <person name="de Jong P."/>
            <person name="Lindberg D.R."/>
            <person name="Seaver E.C."/>
            <person name="Weisblat D.A."/>
            <person name="Putnam N.H."/>
            <person name="Grigoriev I.V."/>
            <person name="Rokhsar D.S."/>
        </authorList>
    </citation>
    <scope>NUCLEOTIDE SEQUENCE</scope>
</reference>
<dbReference type="AlphaFoldDB" id="T1FZJ2"/>
<dbReference type="Proteomes" id="UP000015101">
    <property type="component" value="Unassembled WGS sequence"/>
</dbReference>
<evidence type="ECO:0000313" key="1">
    <source>
        <dbReference type="EMBL" id="ESN94283.1"/>
    </source>
</evidence>
<proteinExistence type="predicted"/>
<dbReference type="EMBL" id="AMQM01001544">
    <property type="status" value="NOT_ANNOTATED_CDS"/>
    <property type="molecule type" value="Genomic_DNA"/>
</dbReference>
<evidence type="ECO:0000313" key="2">
    <source>
        <dbReference type="EnsemblMetazoa" id="HelroP68746"/>
    </source>
</evidence>
<dbReference type="GeneID" id="20214240"/>
<name>T1FZJ2_HELRO</name>
<evidence type="ECO:0000313" key="3">
    <source>
        <dbReference type="Proteomes" id="UP000015101"/>
    </source>
</evidence>
<keyword evidence="3" id="KW-1185">Reference proteome</keyword>
<dbReference type="RefSeq" id="XP_009027201.1">
    <property type="nucleotide sequence ID" value="XM_009028953.1"/>
</dbReference>
<dbReference type="HOGENOM" id="CLU_2838502_0_0_1"/>
<sequence length="73" mass="8634">EIVGMLERQRVDIYSLQETRWKSNGVSLIRSYKLFWNGQKTAQNGVRIFIRKSLAQNVLEVVRIKTRLMLIKL</sequence>
<organism evidence="2 3">
    <name type="scientific">Helobdella robusta</name>
    <name type="common">Californian leech</name>
    <dbReference type="NCBI Taxonomy" id="6412"/>
    <lineage>
        <taxon>Eukaryota</taxon>
        <taxon>Metazoa</taxon>
        <taxon>Spiralia</taxon>
        <taxon>Lophotrochozoa</taxon>
        <taxon>Annelida</taxon>
        <taxon>Clitellata</taxon>
        <taxon>Hirudinea</taxon>
        <taxon>Rhynchobdellida</taxon>
        <taxon>Glossiphoniidae</taxon>
        <taxon>Helobdella</taxon>
    </lineage>
</organism>
<reference evidence="1 3" key="2">
    <citation type="journal article" date="2013" name="Nature">
        <title>Insights into bilaterian evolution from three spiralian genomes.</title>
        <authorList>
            <person name="Simakov O."/>
            <person name="Marletaz F."/>
            <person name="Cho S.J."/>
            <person name="Edsinger-Gonzales E."/>
            <person name="Havlak P."/>
            <person name="Hellsten U."/>
            <person name="Kuo D.H."/>
            <person name="Larsson T."/>
            <person name="Lv J."/>
            <person name="Arendt D."/>
            <person name="Savage R."/>
            <person name="Osoegawa K."/>
            <person name="de Jong P."/>
            <person name="Grimwood J."/>
            <person name="Chapman J.A."/>
            <person name="Shapiro H."/>
            <person name="Aerts A."/>
            <person name="Otillar R.P."/>
            <person name="Terry A.Y."/>
            <person name="Boore J.L."/>
            <person name="Grigoriev I.V."/>
            <person name="Lindberg D.R."/>
            <person name="Seaver E.C."/>
            <person name="Weisblat D.A."/>
            <person name="Putnam N.H."/>
            <person name="Rokhsar D.S."/>
        </authorList>
    </citation>
    <scope>NUCLEOTIDE SEQUENCE</scope>
</reference>
<protein>
    <recommendedName>
        <fullName evidence="4">Endonuclease/exonuclease/phosphatase domain-containing protein</fullName>
    </recommendedName>
</protein>
<evidence type="ECO:0008006" key="4">
    <source>
        <dbReference type="Google" id="ProtNLM"/>
    </source>
</evidence>
<dbReference type="CTD" id="20214240"/>
<dbReference type="SUPFAM" id="SSF56219">
    <property type="entry name" value="DNase I-like"/>
    <property type="match status" value="1"/>
</dbReference>
<dbReference type="InParanoid" id="T1FZJ2"/>
<dbReference type="KEGG" id="hro:HELRODRAFT_68746"/>
<gene>
    <name evidence="2" type="primary">20214240</name>
    <name evidence="1" type="ORF">HELRODRAFT_68746</name>
</gene>
<reference evidence="2" key="3">
    <citation type="submission" date="2015-06" db="UniProtKB">
        <authorList>
            <consortium name="EnsemblMetazoa"/>
        </authorList>
    </citation>
    <scope>IDENTIFICATION</scope>
</reference>
<dbReference type="InterPro" id="IPR036691">
    <property type="entry name" value="Endo/exonu/phosph_ase_sf"/>
</dbReference>
<dbReference type="EMBL" id="KB097571">
    <property type="protein sequence ID" value="ESN94283.1"/>
    <property type="molecule type" value="Genomic_DNA"/>
</dbReference>
<dbReference type="EnsemblMetazoa" id="HelroT68746">
    <property type="protein sequence ID" value="HelroP68746"/>
    <property type="gene ID" value="HelroG68746"/>
</dbReference>
<accession>T1FZJ2</accession>
<dbReference type="OrthoDB" id="418748at2759"/>